<dbReference type="OrthoDB" id="9800337at2"/>
<dbReference type="PANTHER" id="PTHR30055:SF234">
    <property type="entry name" value="HTH-TYPE TRANSCRIPTIONAL REGULATOR BETI"/>
    <property type="match status" value="1"/>
</dbReference>
<keyword evidence="3" id="KW-0804">Transcription</keyword>
<evidence type="ECO:0000313" key="7">
    <source>
        <dbReference type="Proteomes" id="UP000027284"/>
    </source>
</evidence>
<dbReference type="GO" id="GO:0003700">
    <property type="term" value="F:DNA-binding transcription factor activity"/>
    <property type="evidence" value="ECO:0007669"/>
    <property type="project" value="TreeGrafter"/>
</dbReference>
<evidence type="ECO:0000256" key="1">
    <source>
        <dbReference type="ARBA" id="ARBA00023015"/>
    </source>
</evidence>
<dbReference type="InterPro" id="IPR050109">
    <property type="entry name" value="HTH-type_TetR-like_transc_reg"/>
</dbReference>
<dbReference type="Pfam" id="PF00440">
    <property type="entry name" value="TetR_N"/>
    <property type="match status" value="1"/>
</dbReference>
<comment type="caution">
    <text evidence="6">The sequence shown here is derived from an EMBL/GenBank/DDBJ whole genome shotgun (WGS) entry which is preliminary data.</text>
</comment>
<dbReference type="InterPro" id="IPR009057">
    <property type="entry name" value="Homeodomain-like_sf"/>
</dbReference>
<keyword evidence="7" id="KW-1185">Reference proteome</keyword>
<evidence type="ECO:0000256" key="2">
    <source>
        <dbReference type="ARBA" id="ARBA00023125"/>
    </source>
</evidence>
<dbReference type="STRING" id="1312852.EG19_01670"/>
<proteinExistence type="predicted"/>
<keyword evidence="1" id="KW-0805">Transcription regulation</keyword>
<dbReference type="Pfam" id="PF09209">
    <property type="entry name" value="CecR_C"/>
    <property type="match status" value="1"/>
</dbReference>
<evidence type="ECO:0000256" key="3">
    <source>
        <dbReference type="ARBA" id="ARBA00023163"/>
    </source>
</evidence>
<evidence type="ECO:0000313" key="6">
    <source>
        <dbReference type="EMBL" id="KDA53930.1"/>
    </source>
</evidence>
<protein>
    <recommendedName>
        <fullName evidence="5">HTH tetR-type domain-containing protein</fullName>
    </recommendedName>
</protein>
<feature type="DNA-binding region" description="H-T-H motif" evidence="4">
    <location>
        <begin position="31"/>
        <end position="50"/>
    </location>
</feature>
<evidence type="ECO:0000256" key="4">
    <source>
        <dbReference type="PROSITE-ProRule" id="PRU00335"/>
    </source>
</evidence>
<name>A0A062XZK8_9BACT</name>
<keyword evidence="2 4" id="KW-0238">DNA-binding</keyword>
<dbReference type="AlphaFoldDB" id="A0A062XZK8"/>
<dbReference type="PRINTS" id="PR00455">
    <property type="entry name" value="HTHTETR"/>
</dbReference>
<accession>A0A062XZK8</accession>
<dbReference type="SUPFAM" id="SSF46689">
    <property type="entry name" value="Homeodomain-like"/>
    <property type="match status" value="1"/>
</dbReference>
<dbReference type="RefSeq" id="WP_053334966.1">
    <property type="nucleotide sequence ID" value="NZ_JMFG01000015.1"/>
</dbReference>
<dbReference type="Proteomes" id="UP000027284">
    <property type="component" value="Unassembled WGS sequence"/>
</dbReference>
<gene>
    <name evidence="6" type="ORF">EG19_01670</name>
</gene>
<dbReference type="PROSITE" id="PS50977">
    <property type="entry name" value="HTH_TETR_2"/>
    <property type="match status" value="1"/>
</dbReference>
<evidence type="ECO:0000259" key="5">
    <source>
        <dbReference type="PROSITE" id="PS50977"/>
    </source>
</evidence>
<organism evidence="6 7">
    <name type="scientific">Thermoanaerobaculum aquaticum</name>
    <dbReference type="NCBI Taxonomy" id="1312852"/>
    <lineage>
        <taxon>Bacteria</taxon>
        <taxon>Pseudomonadati</taxon>
        <taxon>Acidobacteriota</taxon>
        <taxon>Thermoanaerobaculia</taxon>
        <taxon>Thermoanaerobaculales</taxon>
        <taxon>Thermoanaerobaculaceae</taxon>
        <taxon>Thermoanaerobaculum</taxon>
    </lineage>
</organism>
<dbReference type="PANTHER" id="PTHR30055">
    <property type="entry name" value="HTH-TYPE TRANSCRIPTIONAL REGULATOR RUTR"/>
    <property type="match status" value="1"/>
</dbReference>
<dbReference type="GO" id="GO:0000976">
    <property type="term" value="F:transcription cis-regulatory region binding"/>
    <property type="evidence" value="ECO:0007669"/>
    <property type="project" value="TreeGrafter"/>
</dbReference>
<reference evidence="6 7" key="1">
    <citation type="submission" date="2014-04" db="EMBL/GenBank/DDBJ databases">
        <title>The Genome Sequence of Thermoanaerobaculum aquaticum MP-01, The First Cultivated Group 23 Acidobacterium.</title>
        <authorList>
            <person name="Stamps B.W."/>
            <person name="Losey N.A."/>
            <person name="Lawson P.A."/>
            <person name="Stevenson B.S."/>
        </authorList>
    </citation>
    <scope>NUCLEOTIDE SEQUENCE [LARGE SCALE GENOMIC DNA]</scope>
    <source>
        <strain evidence="6 7">MP-01</strain>
    </source>
</reference>
<dbReference type="InterPro" id="IPR001647">
    <property type="entry name" value="HTH_TetR"/>
</dbReference>
<dbReference type="Gene3D" id="1.10.357.10">
    <property type="entry name" value="Tetracycline Repressor, domain 2"/>
    <property type="match status" value="1"/>
</dbReference>
<sequence length="220" mass="24493">MIAPPVGEETRQRLLEVAAELFALKGFSDTTVRELAKGARCNVACISYHFGSKEKLYEVVLVRTFRELAQRRVASLQTVLAEHNGRPPLEAVLISFARACLDPLLTEERAEVRLQLLLREMAQQLLPTEVMQRELVTPVNELLTKALISAVPELDEAQVPLVAYSFVAQLVHVLQLHWFLPKKAQFYRAYGDKLLEHVVRFTAGGIYSLVADGQAAAAAS</sequence>
<feature type="domain" description="HTH tetR-type" evidence="5">
    <location>
        <begin position="8"/>
        <end position="68"/>
    </location>
</feature>
<dbReference type="InterPro" id="IPR015292">
    <property type="entry name" value="Tscrpt_reg_YbiH_C"/>
</dbReference>
<dbReference type="EMBL" id="JMFG01000015">
    <property type="protein sequence ID" value="KDA53930.1"/>
    <property type="molecule type" value="Genomic_DNA"/>
</dbReference>